<evidence type="ECO:0000256" key="1">
    <source>
        <dbReference type="SAM" id="Phobius"/>
    </source>
</evidence>
<organism evidence="2">
    <name type="scientific">Prunus dulcis</name>
    <name type="common">Almond</name>
    <name type="synonym">Amygdalus dulcis</name>
    <dbReference type="NCBI Taxonomy" id="3755"/>
    <lineage>
        <taxon>Eukaryota</taxon>
        <taxon>Viridiplantae</taxon>
        <taxon>Streptophyta</taxon>
        <taxon>Embryophyta</taxon>
        <taxon>Tracheophyta</taxon>
        <taxon>Spermatophyta</taxon>
        <taxon>Magnoliopsida</taxon>
        <taxon>eudicotyledons</taxon>
        <taxon>Gunneridae</taxon>
        <taxon>Pentapetalae</taxon>
        <taxon>rosids</taxon>
        <taxon>fabids</taxon>
        <taxon>Rosales</taxon>
        <taxon>Rosaceae</taxon>
        <taxon>Amygdaloideae</taxon>
        <taxon>Amygdaleae</taxon>
        <taxon>Prunus</taxon>
    </lineage>
</organism>
<feature type="transmembrane region" description="Helical" evidence="1">
    <location>
        <begin position="20"/>
        <end position="44"/>
    </location>
</feature>
<accession>A0A4Y1RBF5</accession>
<keyword evidence="1" id="KW-1133">Transmembrane helix</keyword>
<reference evidence="2" key="1">
    <citation type="journal article" date="2019" name="Science">
        <title>Mutation of a bHLH transcription factor allowed almond domestication.</title>
        <authorList>
            <person name="Sanchez-Perez R."/>
            <person name="Pavan S."/>
            <person name="Mazzeo R."/>
            <person name="Moldovan C."/>
            <person name="Aiese Cigliano R."/>
            <person name="Del Cueto J."/>
            <person name="Ricciardi F."/>
            <person name="Lotti C."/>
            <person name="Ricciardi L."/>
            <person name="Dicenta F."/>
            <person name="Lopez-Marques R.L."/>
            <person name="Lindberg Moller B."/>
        </authorList>
    </citation>
    <scope>NUCLEOTIDE SEQUENCE</scope>
</reference>
<keyword evidence="1" id="KW-0812">Transmembrane</keyword>
<dbReference type="AlphaFoldDB" id="A0A4Y1RBF5"/>
<sequence length="73" mass="8373">MIYVDLGQNHSYKERSDGTVISRLCLLSDVAVIDFQGFWLVLLMGHIISCMQTKEDIVNKHYYVQIPNLSKAL</sequence>
<evidence type="ECO:0000313" key="2">
    <source>
        <dbReference type="EMBL" id="BBH01345.1"/>
    </source>
</evidence>
<dbReference type="EMBL" id="AP019300">
    <property type="protein sequence ID" value="BBH01345.1"/>
    <property type="molecule type" value="Genomic_DNA"/>
</dbReference>
<name>A0A4Y1RBF5_PRUDU</name>
<keyword evidence="1" id="KW-0472">Membrane</keyword>
<gene>
    <name evidence="2" type="ORF">Prudu_011591</name>
</gene>
<protein>
    <submittedName>
        <fullName evidence="2">Uncharacterized protein</fullName>
    </submittedName>
</protein>
<proteinExistence type="predicted"/>